<dbReference type="GO" id="GO:0016491">
    <property type="term" value="F:oxidoreductase activity"/>
    <property type="evidence" value="ECO:0007669"/>
    <property type="project" value="InterPro"/>
</dbReference>
<name>A0A1B2IWR6_9LACO</name>
<dbReference type="SUPFAM" id="SSF50129">
    <property type="entry name" value="GroES-like"/>
    <property type="match status" value="1"/>
</dbReference>
<feature type="domain" description="Enoyl reductase (ER)" evidence="1">
    <location>
        <begin position="12"/>
        <end position="335"/>
    </location>
</feature>
<dbReference type="InterPro" id="IPR020843">
    <property type="entry name" value="ER"/>
</dbReference>
<evidence type="ECO:0000259" key="1">
    <source>
        <dbReference type="SMART" id="SM00829"/>
    </source>
</evidence>
<dbReference type="InterPro" id="IPR011032">
    <property type="entry name" value="GroES-like_sf"/>
</dbReference>
<dbReference type="CDD" id="cd05289">
    <property type="entry name" value="MDR_like_2"/>
    <property type="match status" value="1"/>
</dbReference>
<dbReference type="Gene3D" id="3.40.50.720">
    <property type="entry name" value="NAD(P)-binding Rossmann-like Domain"/>
    <property type="match status" value="1"/>
</dbReference>
<dbReference type="Gene3D" id="3.90.180.10">
    <property type="entry name" value="Medium-chain alcohol dehydrogenases, catalytic domain"/>
    <property type="match status" value="1"/>
</dbReference>
<dbReference type="PANTHER" id="PTHR43482">
    <property type="entry name" value="PROTEIN AST1-RELATED"/>
    <property type="match status" value="1"/>
</dbReference>
<dbReference type="InterPro" id="IPR052585">
    <property type="entry name" value="Lipid_raft_assoc_Zn_ADH"/>
</dbReference>
<proteinExistence type="predicted"/>
<accession>A0A1B2IWR6</accession>
<organism evidence="2 3">
    <name type="scientific">Secundilactobacillus paracollinoides</name>
    <dbReference type="NCBI Taxonomy" id="240427"/>
    <lineage>
        <taxon>Bacteria</taxon>
        <taxon>Bacillati</taxon>
        <taxon>Bacillota</taxon>
        <taxon>Bacilli</taxon>
        <taxon>Lactobacillales</taxon>
        <taxon>Lactobacillaceae</taxon>
        <taxon>Secundilactobacillus</taxon>
    </lineage>
</organism>
<dbReference type="Pfam" id="PF08240">
    <property type="entry name" value="ADH_N"/>
    <property type="match status" value="1"/>
</dbReference>
<evidence type="ECO:0000313" key="3">
    <source>
        <dbReference type="Proteomes" id="UP000093267"/>
    </source>
</evidence>
<reference evidence="2 3" key="1">
    <citation type="submission" date="2016-03" db="EMBL/GenBank/DDBJ databases">
        <title>Pediococcus and Lactobacillus from brewery environment - whole genome sequencing and assembly.</title>
        <authorList>
            <person name="Behr J."/>
            <person name="Geissler A.J."/>
            <person name="Vogel R.F."/>
        </authorList>
    </citation>
    <scope>NUCLEOTIDE SEQUENCE [LARGE SCALE GENOMIC DNA]</scope>
    <source>
        <strain evidence="2 3">TMW 1.1995</strain>
    </source>
</reference>
<dbReference type="InterPro" id="IPR036291">
    <property type="entry name" value="NAD(P)-bd_dom_sf"/>
</dbReference>
<protein>
    <submittedName>
        <fullName evidence="2">Oxidoreductase</fullName>
    </submittedName>
</protein>
<dbReference type="Proteomes" id="UP000093267">
    <property type="component" value="Chromosome"/>
</dbReference>
<keyword evidence="3" id="KW-1185">Reference proteome</keyword>
<dbReference type="PANTHER" id="PTHR43482:SF1">
    <property type="entry name" value="PROTEIN AST1-RELATED"/>
    <property type="match status" value="1"/>
</dbReference>
<dbReference type="AlphaFoldDB" id="A0A1B2IWR6"/>
<gene>
    <name evidence="2" type="ORF">AYR63_04540</name>
</gene>
<dbReference type="SMART" id="SM00829">
    <property type="entry name" value="PKS_ER"/>
    <property type="match status" value="1"/>
</dbReference>
<dbReference type="EMBL" id="CP014924">
    <property type="protein sequence ID" value="ANZ66472.1"/>
    <property type="molecule type" value="Genomic_DNA"/>
</dbReference>
<sequence length="337" mass="36410">MRTYMKTAQITRYSKQIHAEVIETTKPEIQANEVLVQVKEAAVNPLDLMNIDGSVKLIQNYRMPLVLGNELSGVIEAVGSQVTGFEVGDAIYTRLPVPKIGAFAEYVVVSADAIWHLPSNLNFKTGAAAALTGLTAYQALHEELQMKAGQTLFIPGGSGSFGQMAIPLAKAMGLTVIVSGNAQAKSRTLAIGADQYLDYRTENYWDVLSKVDAVIDTLGTSAIAHELAIIKPGGRLLSLKAGPNKQFAVNYGSPKWKQWLFGLAGAKLDRQARQAGVTYGFMFVRASGEQLRDITTVIEANDIVPAVDPKAFSLADVNEALRYVKDGHPQGKVLISF</sequence>
<dbReference type="SUPFAM" id="SSF51735">
    <property type="entry name" value="NAD(P)-binding Rossmann-fold domains"/>
    <property type="match status" value="1"/>
</dbReference>
<dbReference type="STRING" id="240427.AYR62_13310"/>
<dbReference type="OrthoDB" id="9792162at2"/>
<dbReference type="InterPro" id="IPR013154">
    <property type="entry name" value="ADH-like_N"/>
</dbReference>
<evidence type="ECO:0000313" key="2">
    <source>
        <dbReference type="EMBL" id="ANZ66472.1"/>
    </source>
</evidence>
<dbReference type="Pfam" id="PF13602">
    <property type="entry name" value="ADH_zinc_N_2"/>
    <property type="match status" value="1"/>
</dbReference>